<dbReference type="RefSeq" id="WP_141845967.1">
    <property type="nucleotide sequence ID" value="NZ_BAAAPR010000018.1"/>
</dbReference>
<evidence type="ECO:0000256" key="2">
    <source>
        <dbReference type="SAM" id="Phobius"/>
    </source>
</evidence>
<feature type="compositionally biased region" description="Polar residues" evidence="1">
    <location>
        <begin position="47"/>
        <end position="62"/>
    </location>
</feature>
<keyword evidence="4" id="KW-1185">Reference proteome</keyword>
<dbReference type="AlphaFoldDB" id="A0A542DVL6"/>
<name>A0A542DVL6_9MICO</name>
<feature type="region of interest" description="Disordered" evidence="1">
    <location>
        <begin position="109"/>
        <end position="132"/>
    </location>
</feature>
<dbReference type="EMBL" id="VFMN01000001">
    <property type="protein sequence ID" value="TQJ07142.1"/>
    <property type="molecule type" value="Genomic_DNA"/>
</dbReference>
<organism evidence="3 4">
    <name type="scientific">Lapillicoccus jejuensis</name>
    <dbReference type="NCBI Taxonomy" id="402171"/>
    <lineage>
        <taxon>Bacteria</taxon>
        <taxon>Bacillati</taxon>
        <taxon>Actinomycetota</taxon>
        <taxon>Actinomycetes</taxon>
        <taxon>Micrococcales</taxon>
        <taxon>Intrasporangiaceae</taxon>
        <taxon>Lapillicoccus</taxon>
    </lineage>
</organism>
<proteinExistence type="predicted"/>
<comment type="caution">
    <text evidence="3">The sequence shown here is derived from an EMBL/GenBank/DDBJ whole genome shotgun (WGS) entry which is preliminary data.</text>
</comment>
<dbReference type="Proteomes" id="UP000317893">
    <property type="component" value="Unassembled WGS sequence"/>
</dbReference>
<evidence type="ECO:0000256" key="1">
    <source>
        <dbReference type="SAM" id="MobiDB-lite"/>
    </source>
</evidence>
<keyword evidence="2" id="KW-0472">Membrane</keyword>
<feature type="transmembrane region" description="Helical" evidence="2">
    <location>
        <begin position="84"/>
        <end position="103"/>
    </location>
</feature>
<accession>A0A542DVL6</accession>
<keyword evidence="2" id="KW-0812">Transmembrane</keyword>
<feature type="region of interest" description="Disordered" evidence="1">
    <location>
        <begin position="38"/>
        <end position="78"/>
    </location>
</feature>
<keyword evidence="2" id="KW-1133">Transmembrane helix</keyword>
<protein>
    <submittedName>
        <fullName evidence="3">Uncharacterized protein</fullName>
    </submittedName>
</protein>
<evidence type="ECO:0000313" key="3">
    <source>
        <dbReference type="EMBL" id="TQJ07142.1"/>
    </source>
</evidence>
<reference evidence="3 4" key="1">
    <citation type="submission" date="2019-06" db="EMBL/GenBank/DDBJ databases">
        <title>Sequencing the genomes of 1000 actinobacteria strains.</title>
        <authorList>
            <person name="Klenk H.-P."/>
        </authorList>
    </citation>
    <scope>NUCLEOTIDE SEQUENCE [LARGE SCALE GENOMIC DNA]</scope>
    <source>
        <strain evidence="3 4">DSM 18607</strain>
    </source>
</reference>
<sequence length="132" mass="13320">MFLGRQRHDRAVALGLAAALLGSLVLGLLVTLAAARGSGGGAGASAPVSTPRTTPSPAQTLTAGRGAEQHEDAGDDGPLGIHPGLLVASLVGVVLLVGTGLVVQVGARRRAERGDDPEAPYGEPWDGRWDET</sequence>
<gene>
    <name evidence="3" type="ORF">FB458_0193</name>
</gene>
<evidence type="ECO:0000313" key="4">
    <source>
        <dbReference type="Proteomes" id="UP000317893"/>
    </source>
</evidence>